<dbReference type="SUPFAM" id="SSF46565">
    <property type="entry name" value="Chaperone J-domain"/>
    <property type="match status" value="1"/>
</dbReference>
<feature type="region of interest" description="Disordered" evidence="1">
    <location>
        <begin position="76"/>
        <end position="118"/>
    </location>
</feature>
<dbReference type="InterPro" id="IPR052276">
    <property type="entry name" value="Diphthamide-biosynth_chaperone"/>
</dbReference>
<dbReference type="CDD" id="cd06257">
    <property type="entry name" value="DnaJ"/>
    <property type="match status" value="1"/>
</dbReference>
<evidence type="ECO:0000313" key="4">
    <source>
        <dbReference type="Proteomes" id="UP000249619"/>
    </source>
</evidence>
<accession>A0A364N571</accession>
<keyword evidence="4" id="KW-1185">Reference proteome</keyword>
<dbReference type="AlphaFoldDB" id="A0A364N571"/>
<dbReference type="STRING" id="183478.A0A364N571"/>
<gene>
    <name evidence="3" type="ORF">DDE83_004282</name>
</gene>
<dbReference type="InterPro" id="IPR018253">
    <property type="entry name" value="DnaJ_domain_CS"/>
</dbReference>
<dbReference type="Pfam" id="PF00226">
    <property type="entry name" value="DnaJ"/>
    <property type="match status" value="1"/>
</dbReference>
<dbReference type="EMBL" id="QGDH01000052">
    <property type="protein sequence ID" value="RAR12153.1"/>
    <property type="molecule type" value="Genomic_DNA"/>
</dbReference>
<protein>
    <submittedName>
        <fullName evidence="3">DnaJ-domain-containing protein</fullName>
    </submittedName>
</protein>
<dbReference type="Gene3D" id="1.10.287.110">
    <property type="entry name" value="DnaJ domain"/>
    <property type="match status" value="1"/>
</dbReference>
<dbReference type="Proteomes" id="UP000249619">
    <property type="component" value="Unassembled WGS sequence"/>
</dbReference>
<dbReference type="PANTHER" id="PTHR44240:SF10">
    <property type="entry name" value="J DOMAIN-CONTAINING PROTEIN"/>
    <property type="match status" value="1"/>
</dbReference>
<evidence type="ECO:0000313" key="3">
    <source>
        <dbReference type="EMBL" id="RAR12153.1"/>
    </source>
</evidence>
<dbReference type="InterPro" id="IPR001623">
    <property type="entry name" value="DnaJ_domain"/>
</dbReference>
<dbReference type="SMART" id="SM00271">
    <property type="entry name" value="DnaJ"/>
    <property type="match status" value="1"/>
</dbReference>
<proteinExistence type="predicted"/>
<dbReference type="PANTHER" id="PTHR44240">
    <property type="entry name" value="DNAJ DOMAIN (PROKARYOTIC HEAT SHOCK PROTEIN)-RELATED"/>
    <property type="match status" value="1"/>
</dbReference>
<comment type="caution">
    <text evidence="3">The sequence shown here is derived from an EMBL/GenBank/DDBJ whole genome shotgun (WGS) entry which is preliminary data.</text>
</comment>
<dbReference type="PROSITE" id="PS00636">
    <property type="entry name" value="DNAJ_1"/>
    <property type="match status" value="1"/>
</dbReference>
<dbReference type="InterPro" id="IPR036869">
    <property type="entry name" value="J_dom_sf"/>
</dbReference>
<dbReference type="PROSITE" id="PS50076">
    <property type="entry name" value="DNAJ_2"/>
    <property type="match status" value="1"/>
</dbReference>
<name>A0A364N571_STELY</name>
<evidence type="ECO:0000259" key="2">
    <source>
        <dbReference type="PROSITE" id="PS50076"/>
    </source>
</evidence>
<feature type="domain" description="J" evidence="2">
    <location>
        <begin position="8"/>
        <end position="71"/>
    </location>
</feature>
<evidence type="ECO:0000256" key="1">
    <source>
        <dbReference type="SAM" id="MobiDB-lite"/>
    </source>
</evidence>
<reference evidence="4" key="1">
    <citation type="submission" date="2018-05" db="EMBL/GenBank/DDBJ databases">
        <title>Draft genome sequence of Stemphylium lycopersici strain CIDEFI 213.</title>
        <authorList>
            <person name="Medina R."/>
            <person name="Franco M.E.E."/>
            <person name="Lucentini C.G."/>
            <person name="Saparrat M.C.N."/>
            <person name="Balatti P.A."/>
        </authorList>
    </citation>
    <scope>NUCLEOTIDE SEQUENCE [LARGE SCALE GENOMIC DNA]</scope>
    <source>
        <strain evidence="4">CIDEFI 213</strain>
    </source>
</reference>
<organism evidence="3 4">
    <name type="scientific">Stemphylium lycopersici</name>
    <name type="common">Tomato gray leaf spot disease fungus</name>
    <name type="synonym">Thyrospora lycopersici</name>
    <dbReference type="NCBI Taxonomy" id="183478"/>
    <lineage>
        <taxon>Eukaryota</taxon>
        <taxon>Fungi</taxon>
        <taxon>Dikarya</taxon>
        <taxon>Ascomycota</taxon>
        <taxon>Pezizomycotina</taxon>
        <taxon>Dothideomycetes</taxon>
        <taxon>Pleosporomycetidae</taxon>
        <taxon>Pleosporales</taxon>
        <taxon>Pleosporineae</taxon>
        <taxon>Pleosporaceae</taxon>
        <taxon>Stemphylium</taxon>
    </lineage>
</organism>
<sequence>MPQSSFQDHYVILGLKFGASNNAIKNAFRALAREHHPDKTGSADSTTFRAIRDAHDKLMDADTRAGYDRTYWRDKFQTDPPVHRPGAGYTRTDQFEADTQPRTRPISPPPKKPVKKFGEQGWKYLNGNAYKKWQRLMTEYSVRHPEYRDPVYESQPPSPGPGAVAHSLVVNMSHSCVLQIVAIERNPFSGLGGKVMYSASGA</sequence>